<reference evidence="2 3" key="1">
    <citation type="journal article" date="2014" name="PLoS Genet.">
        <title>Phylogenetically driven sequencing of extremely halophilic archaea reveals strategies for static and dynamic osmo-response.</title>
        <authorList>
            <person name="Becker E.A."/>
            <person name="Seitzer P.M."/>
            <person name="Tritt A."/>
            <person name="Larsen D."/>
            <person name="Krusor M."/>
            <person name="Yao A.I."/>
            <person name="Wu D."/>
            <person name="Madern D."/>
            <person name="Eisen J.A."/>
            <person name="Darling A.E."/>
            <person name="Facciotti M.T."/>
        </authorList>
    </citation>
    <scope>NUCLEOTIDE SEQUENCE [LARGE SCALE GENOMIC DNA]</scope>
    <source>
        <strain evidence="2 3">SP2</strain>
    </source>
</reference>
<dbReference type="AlphaFoldDB" id="L9YGJ6"/>
<dbReference type="InterPro" id="IPR014729">
    <property type="entry name" value="Rossmann-like_a/b/a_fold"/>
</dbReference>
<dbReference type="SUPFAM" id="SSF52402">
    <property type="entry name" value="Adenine nucleotide alpha hydrolases-like"/>
    <property type="match status" value="1"/>
</dbReference>
<gene>
    <name evidence="2" type="ORF">C490_02381</name>
</gene>
<evidence type="ECO:0000313" key="2">
    <source>
        <dbReference type="EMBL" id="ELY72831.1"/>
    </source>
</evidence>
<dbReference type="InterPro" id="IPR006016">
    <property type="entry name" value="UspA"/>
</dbReference>
<comment type="caution">
    <text evidence="2">The sequence shown here is derived from an EMBL/GenBank/DDBJ whole genome shotgun (WGS) entry which is preliminary data.</text>
</comment>
<dbReference type="Pfam" id="PF00582">
    <property type="entry name" value="Usp"/>
    <property type="match status" value="1"/>
</dbReference>
<dbReference type="PATRIC" id="fig|797304.7.peg.480"/>
<feature type="domain" description="UspA" evidence="1">
    <location>
        <begin position="52"/>
        <end position="194"/>
    </location>
</feature>
<proteinExistence type="predicted"/>
<dbReference type="Proteomes" id="UP000011613">
    <property type="component" value="Unassembled WGS sequence"/>
</dbReference>
<dbReference type="CDD" id="cd00293">
    <property type="entry name" value="USP-like"/>
    <property type="match status" value="1"/>
</dbReference>
<evidence type="ECO:0000313" key="3">
    <source>
        <dbReference type="Proteomes" id="UP000011613"/>
    </source>
</evidence>
<protein>
    <submittedName>
        <fullName evidence="2">UspA domain-containing protein</fullName>
    </submittedName>
</protein>
<sequence length="212" mass="22968">MGKADITVVFYGLSKASASGLDSEAIHQAVRRTRRRSRKFTLTVVAMKDMSLLVPFDGSQLATKALEKASTFGDLLDESVVVLTVIPDDPEYARERGWITQGEPFDSDAIATGMETRAREVAPEATFRVEEVQSDEPTATATTNVVREIRRVAAEIGTSVVFIGSENAGSVISPQSSVGSPVANDQRYDVYVVRHLESGEHESVSDLDSTVD</sequence>
<accession>L9YGJ6</accession>
<organism evidence="2 3">
    <name type="scientific">Natronobacterium gregoryi (strain ATCC 43098 / DSM 3393 / CCM 3738 / CIP 104747 / IAM 13177 / JCM 8860 / NBRC 102187 / NCIMB 2189 / SP2)</name>
    <dbReference type="NCBI Taxonomy" id="797304"/>
    <lineage>
        <taxon>Archaea</taxon>
        <taxon>Methanobacteriati</taxon>
        <taxon>Methanobacteriota</taxon>
        <taxon>Stenosarchaea group</taxon>
        <taxon>Halobacteria</taxon>
        <taxon>Halobacteriales</taxon>
        <taxon>Natrialbaceae</taxon>
        <taxon>Natronobacterium</taxon>
    </lineage>
</organism>
<dbReference type="EMBL" id="AOIC01000023">
    <property type="protein sequence ID" value="ELY72831.1"/>
    <property type="molecule type" value="Genomic_DNA"/>
</dbReference>
<evidence type="ECO:0000259" key="1">
    <source>
        <dbReference type="Pfam" id="PF00582"/>
    </source>
</evidence>
<dbReference type="Gene3D" id="3.40.50.620">
    <property type="entry name" value="HUPs"/>
    <property type="match status" value="1"/>
</dbReference>
<name>L9YGJ6_NATGS</name>